<keyword evidence="2" id="KW-1185">Reference proteome</keyword>
<protein>
    <submittedName>
        <fullName evidence="1">Uncharacterized protein</fullName>
    </submittedName>
</protein>
<dbReference type="Proteomes" id="UP000054018">
    <property type="component" value="Unassembled WGS sequence"/>
</dbReference>
<reference evidence="1 2" key="1">
    <citation type="submission" date="2014-04" db="EMBL/GenBank/DDBJ databases">
        <authorList>
            <consortium name="DOE Joint Genome Institute"/>
            <person name="Kuo A."/>
            <person name="Kohler A."/>
            <person name="Costa M.D."/>
            <person name="Nagy L.G."/>
            <person name="Floudas D."/>
            <person name="Copeland A."/>
            <person name="Barry K.W."/>
            <person name="Cichocki N."/>
            <person name="Veneault-Fourrey C."/>
            <person name="LaButti K."/>
            <person name="Lindquist E.A."/>
            <person name="Lipzen A."/>
            <person name="Lundell T."/>
            <person name="Morin E."/>
            <person name="Murat C."/>
            <person name="Sun H."/>
            <person name="Tunlid A."/>
            <person name="Henrissat B."/>
            <person name="Grigoriev I.V."/>
            <person name="Hibbett D.S."/>
            <person name="Martin F."/>
            <person name="Nordberg H.P."/>
            <person name="Cantor M.N."/>
            <person name="Hua S.X."/>
        </authorList>
    </citation>
    <scope>NUCLEOTIDE SEQUENCE [LARGE SCALE GENOMIC DNA]</scope>
    <source>
        <strain evidence="1 2">441</strain>
    </source>
</reference>
<organism evidence="1 2">
    <name type="scientific">Pisolithus microcarpus 441</name>
    <dbReference type="NCBI Taxonomy" id="765257"/>
    <lineage>
        <taxon>Eukaryota</taxon>
        <taxon>Fungi</taxon>
        <taxon>Dikarya</taxon>
        <taxon>Basidiomycota</taxon>
        <taxon>Agaricomycotina</taxon>
        <taxon>Agaricomycetes</taxon>
        <taxon>Agaricomycetidae</taxon>
        <taxon>Boletales</taxon>
        <taxon>Sclerodermatineae</taxon>
        <taxon>Pisolithaceae</taxon>
        <taxon>Pisolithus</taxon>
    </lineage>
</organism>
<dbReference type="AlphaFoldDB" id="A0A0C9Y228"/>
<dbReference type="HOGENOM" id="CLU_2740967_0_0_1"/>
<accession>A0A0C9Y228</accession>
<sequence length="71" mass="7829">MSCTSPASRSLVYSESRPPSLPLLFEGYNYRGNYFPGGGRGIASTSRTAISTHSCSRPLLQGLHSKVWYHH</sequence>
<name>A0A0C9Y228_9AGAM</name>
<evidence type="ECO:0000313" key="2">
    <source>
        <dbReference type="Proteomes" id="UP000054018"/>
    </source>
</evidence>
<gene>
    <name evidence="1" type="ORF">PISMIDRAFT_175112</name>
</gene>
<proteinExistence type="predicted"/>
<reference evidence="2" key="2">
    <citation type="submission" date="2015-01" db="EMBL/GenBank/DDBJ databases">
        <title>Evolutionary Origins and Diversification of the Mycorrhizal Mutualists.</title>
        <authorList>
            <consortium name="DOE Joint Genome Institute"/>
            <consortium name="Mycorrhizal Genomics Consortium"/>
            <person name="Kohler A."/>
            <person name="Kuo A."/>
            <person name="Nagy L.G."/>
            <person name="Floudas D."/>
            <person name="Copeland A."/>
            <person name="Barry K.W."/>
            <person name="Cichocki N."/>
            <person name="Veneault-Fourrey C."/>
            <person name="LaButti K."/>
            <person name="Lindquist E.A."/>
            <person name="Lipzen A."/>
            <person name="Lundell T."/>
            <person name="Morin E."/>
            <person name="Murat C."/>
            <person name="Riley R."/>
            <person name="Ohm R."/>
            <person name="Sun H."/>
            <person name="Tunlid A."/>
            <person name="Henrissat B."/>
            <person name="Grigoriev I.V."/>
            <person name="Hibbett D.S."/>
            <person name="Martin F."/>
        </authorList>
    </citation>
    <scope>NUCLEOTIDE SEQUENCE [LARGE SCALE GENOMIC DNA]</scope>
    <source>
        <strain evidence="2">441</strain>
    </source>
</reference>
<evidence type="ECO:0000313" key="1">
    <source>
        <dbReference type="EMBL" id="KIK18785.1"/>
    </source>
</evidence>
<dbReference type="EMBL" id="KN833796">
    <property type="protein sequence ID" value="KIK18785.1"/>
    <property type="molecule type" value="Genomic_DNA"/>
</dbReference>